<reference evidence="1" key="1">
    <citation type="submission" date="2022-10" db="EMBL/GenBank/DDBJ databases">
        <title>The complete genomes of actinobacterial strains from the NBC collection.</title>
        <authorList>
            <person name="Joergensen T.S."/>
            <person name="Alvarez Arevalo M."/>
            <person name="Sterndorff E.B."/>
            <person name="Faurdal D."/>
            <person name="Vuksanovic O."/>
            <person name="Mourched A.-S."/>
            <person name="Charusanti P."/>
            <person name="Shaw S."/>
            <person name="Blin K."/>
            <person name="Weber T."/>
        </authorList>
    </citation>
    <scope>NUCLEOTIDE SEQUENCE</scope>
    <source>
        <strain evidence="1">NBC 01771</strain>
    </source>
</reference>
<dbReference type="EMBL" id="CP109109">
    <property type="protein sequence ID" value="WSC01521.1"/>
    <property type="molecule type" value="Genomic_DNA"/>
</dbReference>
<protein>
    <submittedName>
        <fullName evidence="1">Type I-E CRISPR-associated protein Cse2/CasB</fullName>
    </submittedName>
</protein>
<proteinExistence type="predicted"/>
<gene>
    <name evidence="1" type="primary">casB</name>
    <name evidence="1" type="ORF">OG835_33955</name>
</gene>
<organism evidence="1 2">
    <name type="scientific">Streptomyces scopuliridis</name>
    <dbReference type="NCBI Taxonomy" id="452529"/>
    <lineage>
        <taxon>Bacteria</taxon>
        <taxon>Bacillati</taxon>
        <taxon>Actinomycetota</taxon>
        <taxon>Actinomycetes</taxon>
        <taxon>Kitasatosporales</taxon>
        <taxon>Streptomycetaceae</taxon>
        <taxon>Streptomyces</taxon>
    </lineage>
</organism>
<name>A0ACD4ZTM2_9ACTN</name>
<sequence length="248" mass="27800">MTENTARPAPADSSAAKPGRSRAFTQWVTGVCSDPGARAALRTGVRRNLDHVRPMHRLVAPWLPTGRHLPESEERAYYLIAAMIADQPRHSFAAGPDDDDLDEDGELVMTNGQHPLPLPQDTPNTQSLQQDRRQGTSLGAAFARAVVKSPGREGEMRESTAETRLNLLTRQSVNGLFRHLPGSVRYLRQTDTDIDFAQLLDDLIAWPTRSGRISRHWLQDYYQQLSRSQREQTDKQDAEELLRTAPNA</sequence>
<keyword evidence="2" id="KW-1185">Reference proteome</keyword>
<evidence type="ECO:0000313" key="1">
    <source>
        <dbReference type="EMBL" id="WSC01521.1"/>
    </source>
</evidence>
<dbReference type="Proteomes" id="UP001348369">
    <property type="component" value="Chromosome"/>
</dbReference>
<evidence type="ECO:0000313" key="2">
    <source>
        <dbReference type="Proteomes" id="UP001348369"/>
    </source>
</evidence>
<accession>A0ACD4ZTM2</accession>